<evidence type="ECO:0000313" key="1">
    <source>
        <dbReference type="EMBL" id="EAX47937.1"/>
    </source>
</evidence>
<dbReference type="eggNOG" id="ENOG5032ZR4">
    <property type="taxonomic scope" value="Bacteria"/>
</dbReference>
<protein>
    <recommendedName>
        <fullName evidence="3">Late competence development protein ComFB</fullName>
    </recommendedName>
</protein>
<dbReference type="Pfam" id="PF10719">
    <property type="entry name" value="ComFB"/>
    <property type="match status" value="1"/>
</dbReference>
<dbReference type="Proteomes" id="UP000005139">
    <property type="component" value="Unassembled WGS sequence"/>
</dbReference>
<gene>
    <name evidence="1" type="ORF">TcarDRAFT_1626</name>
</gene>
<keyword evidence="2" id="KW-1185">Reference proteome</keyword>
<sequence>MGGMVLELKNYMEKLVWQQLDNVLAAQPDLCKCEKCRYDIAALALNFLPPRYVVTNKGETFTRIKTLEQQFYVDIVTAISHAITIVKAHPHRD</sequence>
<evidence type="ECO:0000313" key="2">
    <source>
        <dbReference type="Proteomes" id="UP000005139"/>
    </source>
</evidence>
<organism evidence="1 2">
    <name type="scientific">Thermosinus carboxydivorans Nor1</name>
    <dbReference type="NCBI Taxonomy" id="401526"/>
    <lineage>
        <taxon>Bacteria</taxon>
        <taxon>Bacillati</taxon>
        <taxon>Bacillota</taxon>
        <taxon>Negativicutes</taxon>
        <taxon>Selenomonadales</taxon>
        <taxon>Sporomusaceae</taxon>
        <taxon>Thermosinus</taxon>
    </lineage>
</organism>
<comment type="caution">
    <text evidence="1">The sequence shown here is derived from an EMBL/GenBank/DDBJ whole genome shotgun (WGS) entry which is preliminary data.</text>
</comment>
<dbReference type="EMBL" id="AAWL01000006">
    <property type="protein sequence ID" value="EAX47937.1"/>
    <property type="molecule type" value="Genomic_DNA"/>
</dbReference>
<name>A1HQ15_9FIRM</name>
<dbReference type="AlphaFoldDB" id="A1HQ15"/>
<proteinExistence type="predicted"/>
<reference evidence="1 2" key="1">
    <citation type="submission" date="2007-01" db="EMBL/GenBank/DDBJ databases">
        <title>Annotation of the draft genome assembly of Thermosinus carboxydivorans Nor1.</title>
        <authorList>
            <consortium name="US DOE Joint Genome Institute (JGI-ORNL)"/>
            <person name="Larimer F."/>
            <person name="Land M."/>
            <person name="Hauser L."/>
        </authorList>
    </citation>
    <scope>NUCLEOTIDE SEQUENCE [LARGE SCALE GENOMIC DNA]</scope>
    <source>
        <strain evidence="1 2">Nor1</strain>
    </source>
</reference>
<accession>A1HQ15</accession>
<reference evidence="1 2" key="2">
    <citation type="submission" date="2007-01" db="EMBL/GenBank/DDBJ databases">
        <title>Sequencing of the draft genome and assembly of Thermosinus carboxydivorans Nor1.</title>
        <authorList>
            <consortium name="US DOE Joint Genome Institute (JGI-PGF)"/>
            <person name="Copeland A."/>
            <person name="Lucas S."/>
            <person name="Lapidus A."/>
            <person name="Barry K."/>
            <person name="Glavina del Rio T."/>
            <person name="Dalin E."/>
            <person name="Tice H."/>
            <person name="Bruce D."/>
            <person name="Pitluck S."/>
            <person name="Richardson P."/>
        </authorList>
    </citation>
    <scope>NUCLEOTIDE SEQUENCE [LARGE SCALE GENOMIC DNA]</scope>
    <source>
        <strain evidence="1 2">Nor1</strain>
    </source>
</reference>
<dbReference type="InterPro" id="IPR019657">
    <property type="entry name" value="ComFB"/>
</dbReference>
<evidence type="ECO:0008006" key="3">
    <source>
        <dbReference type="Google" id="ProtNLM"/>
    </source>
</evidence>